<dbReference type="Gene3D" id="2.60.120.10">
    <property type="entry name" value="Jelly Rolls"/>
    <property type="match status" value="1"/>
</dbReference>
<keyword evidence="5 6" id="KW-0408">Iron</keyword>
<dbReference type="PANTHER" id="PTHR12918:SF1">
    <property type="entry name" value="CYSTEINE DIOXYGENASE TYPE 1"/>
    <property type="match status" value="1"/>
</dbReference>
<keyword evidence="3 7" id="KW-0223">Dioxygenase</keyword>
<dbReference type="EMBL" id="FOZX01000001">
    <property type="protein sequence ID" value="SFS36986.1"/>
    <property type="molecule type" value="Genomic_DNA"/>
</dbReference>
<dbReference type="GO" id="GO:0016702">
    <property type="term" value="F:oxidoreductase activity, acting on single donors with incorporation of molecular oxygen, incorporation of two atoms of oxygen"/>
    <property type="evidence" value="ECO:0007669"/>
    <property type="project" value="InterPro"/>
</dbReference>
<keyword evidence="2 6" id="KW-0479">Metal-binding</keyword>
<dbReference type="SUPFAM" id="SSF51182">
    <property type="entry name" value="RmlC-like cupins"/>
    <property type="match status" value="1"/>
</dbReference>
<dbReference type="InterPro" id="IPR010300">
    <property type="entry name" value="CDO_1"/>
</dbReference>
<sequence>MFAVPPNTVAAPADLTIAHPARIAREFAADRTSWAHLLRYDADERWAGLLARTDAYEAWLLSWLPGQRTDLHDHGGATGAFTVVQGVLTERVARPGDAELLHSLSAGQSRVFGPHYAHQVSNLGVDPAVTIHVYRPQRANRAIRG</sequence>
<evidence type="ECO:0000313" key="7">
    <source>
        <dbReference type="EMBL" id="SFS36986.1"/>
    </source>
</evidence>
<evidence type="ECO:0000256" key="5">
    <source>
        <dbReference type="ARBA" id="ARBA00023004"/>
    </source>
</evidence>
<dbReference type="AlphaFoldDB" id="A0A1I6P9X6"/>
<dbReference type="Pfam" id="PF05995">
    <property type="entry name" value="CDO_I"/>
    <property type="match status" value="1"/>
</dbReference>
<reference evidence="8" key="1">
    <citation type="submission" date="2016-10" db="EMBL/GenBank/DDBJ databases">
        <authorList>
            <person name="Varghese N."/>
            <person name="Submissions S."/>
        </authorList>
    </citation>
    <scope>NUCLEOTIDE SEQUENCE [LARGE SCALE GENOMIC DNA]</scope>
    <source>
        <strain evidence="8">DSM 44771</strain>
    </source>
</reference>
<dbReference type="GO" id="GO:0008198">
    <property type="term" value="F:ferrous iron binding"/>
    <property type="evidence" value="ECO:0007669"/>
    <property type="project" value="TreeGrafter"/>
</dbReference>
<feature type="binding site" evidence="6">
    <location>
        <position position="74"/>
    </location>
    <ligand>
        <name>Fe cation</name>
        <dbReference type="ChEBI" id="CHEBI:24875"/>
        <note>catalytic</note>
    </ligand>
</feature>
<feature type="binding site" evidence="6">
    <location>
        <position position="72"/>
    </location>
    <ligand>
        <name>Fe cation</name>
        <dbReference type="ChEBI" id="CHEBI:24875"/>
        <note>catalytic</note>
    </ligand>
</feature>
<evidence type="ECO:0000256" key="3">
    <source>
        <dbReference type="ARBA" id="ARBA00022964"/>
    </source>
</evidence>
<proteinExistence type="inferred from homology"/>
<keyword evidence="8" id="KW-1185">Reference proteome</keyword>
<evidence type="ECO:0000256" key="1">
    <source>
        <dbReference type="ARBA" id="ARBA00006622"/>
    </source>
</evidence>
<evidence type="ECO:0000256" key="4">
    <source>
        <dbReference type="ARBA" id="ARBA00023002"/>
    </source>
</evidence>
<dbReference type="STRING" id="95161.SAMN05660874_00587"/>
<dbReference type="Proteomes" id="UP000198852">
    <property type="component" value="Unassembled WGS sequence"/>
</dbReference>
<dbReference type="InterPro" id="IPR014710">
    <property type="entry name" value="RmlC-like_jellyroll"/>
</dbReference>
<dbReference type="PANTHER" id="PTHR12918">
    <property type="entry name" value="CYSTEINE DIOXYGENASE"/>
    <property type="match status" value="1"/>
</dbReference>
<dbReference type="CDD" id="cd10548">
    <property type="entry name" value="cupin_CDO"/>
    <property type="match status" value="1"/>
</dbReference>
<evidence type="ECO:0000256" key="2">
    <source>
        <dbReference type="ARBA" id="ARBA00022723"/>
    </source>
</evidence>
<gene>
    <name evidence="7" type="ORF">SAMN05660874_00587</name>
</gene>
<dbReference type="InterPro" id="IPR011051">
    <property type="entry name" value="RmlC_Cupin_sf"/>
</dbReference>
<feature type="binding site" evidence="6">
    <location>
        <position position="118"/>
    </location>
    <ligand>
        <name>Fe cation</name>
        <dbReference type="ChEBI" id="CHEBI:24875"/>
        <note>catalytic</note>
    </ligand>
</feature>
<evidence type="ECO:0000256" key="6">
    <source>
        <dbReference type="PIRSR" id="PIRSR610300-51"/>
    </source>
</evidence>
<keyword evidence="4" id="KW-0560">Oxidoreductase</keyword>
<evidence type="ECO:0000313" key="8">
    <source>
        <dbReference type="Proteomes" id="UP000198852"/>
    </source>
</evidence>
<name>A0A1I6P9X6_9PSEU</name>
<comment type="similarity">
    <text evidence="1">Belongs to the cysteine dioxygenase family.</text>
</comment>
<dbReference type="RefSeq" id="WP_093413463.1">
    <property type="nucleotide sequence ID" value="NZ_FOZX01000001.1"/>
</dbReference>
<accession>A0A1I6P9X6</accession>
<dbReference type="OrthoDB" id="4217976at2"/>
<organism evidence="7 8">
    <name type="scientific">Saccharopolyspora flava</name>
    <dbReference type="NCBI Taxonomy" id="95161"/>
    <lineage>
        <taxon>Bacteria</taxon>
        <taxon>Bacillati</taxon>
        <taxon>Actinomycetota</taxon>
        <taxon>Actinomycetes</taxon>
        <taxon>Pseudonocardiales</taxon>
        <taxon>Pseudonocardiaceae</taxon>
        <taxon>Saccharopolyspora</taxon>
    </lineage>
</organism>
<protein>
    <submittedName>
        <fullName evidence="7">Cysteine dioxygenase type I</fullName>
    </submittedName>
</protein>